<proteinExistence type="predicted"/>
<dbReference type="EMBL" id="JAWDGP010003965">
    <property type="protein sequence ID" value="KAK3769127.1"/>
    <property type="molecule type" value="Genomic_DNA"/>
</dbReference>
<dbReference type="Proteomes" id="UP001283361">
    <property type="component" value="Unassembled WGS sequence"/>
</dbReference>
<name>A0AAE1DG00_9GAST</name>
<feature type="transmembrane region" description="Helical" evidence="1">
    <location>
        <begin position="183"/>
        <end position="203"/>
    </location>
</feature>
<evidence type="ECO:0000256" key="1">
    <source>
        <dbReference type="SAM" id="Phobius"/>
    </source>
</evidence>
<keyword evidence="1" id="KW-1133">Transmembrane helix</keyword>
<dbReference type="AlphaFoldDB" id="A0AAE1DG00"/>
<keyword evidence="1" id="KW-0812">Transmembrane</keyword>
<accession>A0AAE1DG00</accession>
<feature type="transmembrane region" description="Helical" evidence="1">
    <location>
        <begin position="92"/>
        <end position="120"/>
    </location>
</feature>
<keyword evidence="3" id="KW-1185">Reference proteome</keyword>
<evidence type="ECO:0000313" key="3">
    <source>
        <dbReference type="Proteomes" id="UP001283361"/>
    </source>
</evidence>
<comment type="caution">
    <text evidence="2">The sequence shown here is derived from an EMBL/GenBank/DDBJ whole genome shotgun (WGS) entry which is preliminary data.</text>
</comment>
<feature type="transmembrane region" description="Helical" evidence="1">
    <location>
        <begin position="140"/>
        <end position="162"/>
    </location>
</feature>
<reference evidence="2" key="1">
    <citation type="journal article" date="2023" name="G3 (Bethesda)">
        <title>A reference genome for the long-term kleptoplast-retaining sea slug Elysia crispata morphotype clarki.</title>
        <authorList>
            <person name="Eastman K.E."/>
            <person name="Pendleton A.L."/>
            <person name="Shaikh M.A."/>
            <person name="Suttiyut T."/>
            <person name="Ogas R."/>
            <person name="Tomko P."/>
            <person name="Gavelis G."/>
            <person name="Widhalm J.R."/>
            <person name="Wisecaver J.H."/>
        </authorList>
    </citation>
    <scope>NUCLEOTIDE SEQUENCE</scope>
    <source>
        <strain evidence="2">ECLA1</strain>
    </source>
</reference>
<protein>
    <submittedName>
        <fullName evidence="2">Uncharacterized protein</fullName>
    </submittedName>
</protein>
<gene>
    <name evidence="2" type="ORF">RRG08_015025</name>
</gene>
<sequence>MFAFPIVKRLTQGDDGGGPIANGPDRSRHTVPAFVLTLPKQPQTVITSQPHVSIGATIFTDSLNRALASQLPVPVKSRVAVRRSNIVSIHLTLIRFFASFLCGLDVHYIIFGAACMVWMFTTSSLDQPVWFGCSLHHLWSSLYGLDVHYIIFGAACMVWMFTTSSLDQPVWFGCSLHHLWTSLYHLDVHYIIFGAACMVWMFTTSSLDQPVWFGCSLHHLWSSLYGLDVHYIIFGAACMV</sequence>
<keyword evidence="1" id="KW-0472">Membrane</keyword>
<evidence type="ECO:0000313" key="2">
    <source>
        <dbReference type="EMBL" id="KAK3769127.1"/>
    </source>
</evidence>
<organism evidence="2 3">
    <name type="scientific">Elysia crispata</name>
    <name type="common">lettuce slug</name>
    <dbReference type="NCBI Taxonomy" id="231223"/>
    <lineage>
        <taxon>Eukaryota</taxon>
        <taxon>Metazoa</taxon>
        <taxon>Spiralia</taxon>
        <taxon>Lophotrochozoa</taxon>
        <taxon>Mollusca</taxon>
        <taxon>Gastropoda</taxon>
        <taxon>Heterobranchia</taxon>
        <taxon>Euthyneura</taxon>
        <taxon>Panpulmonata</taxon>
        <taxon>Sacoglossa</taxon>
        <taxon>Placobranchoidea</taxon>
        <taxon>Plakobranchidae</taxon>
        <taxon>Elysia</taxon>
    </lineage>
</organism>